<dbReference type="NCBIfam" id="TIGR01414">
    <property type="entry name" value="autotrans_barl"/>
    <property type="match status" value="1"/>
</dbReference>
<dbReference type="PANTHER" id="PTHR35037:SF2">
    <property type="match status" value="1"/>
</dbReference>
<reference evidence="3" key="1">
    <citation type="journal article" date="2019" name="Int. J. Syst. Evol. Microbiol.">
        <title>The Global Catalogue of Microorganisms (GCM) 10K type strain sequencing project: providing services to taxonomists for standard genome sequencing and annotation.</title>
        <authorList>
            <consortium name="The Broad Institute Genomics Platform"/>
            <consortium name="The Broad Institute Genome Sequencing Center for Infectious Disease"/>
            <person name="Wu L."/>
            <person name="Ma J."/>
        </authorList>
    </citation>
    <scope>NUCLEOTIDE SEQUENCE [LARGE SCALE GENOMIC DNA]</scope>
    <source>
        <strain evidence="3">CGMCC 4.7608</strain>
    </source>
</reference>
<evidence type="ECO:0000313" key="2">
    <source>
        <dbReference type="EMBL" id="MFC4491144.1"/>
    </source>
</evidence>
<dbReference type="InterPro" id="IPR012332">
    <property type="entry name" value="Autotransporter_pectin_lyase_C"/>
</dbReference>
<dbReference type="Gene3D" id="2.160.20.20">
    <property type="match status" value="1"/>
</dbReference>
<dbReference type="InterPro" id="IPR036709">
    <property type="entry name" value="Autotransporte_beta_dom_sf"/>
</dbReference>
<accession>A0ABV8ZTX0</accession>
<dbReference type="PANTHER" id="PTHR35037">
    <property type="entry name" value="C-TERMINAL REGION OF AIDA-LIKE PROTEIN"/>
    <property type="match status" value="1"/>
</dbReference>
<proteinExistence type="predicted"/>
<dbReference type="InterPro" id="IPR011050">
    <property type="entry name" value="Pectin_lyase_fold/virulence"/>
</dbReference>
<organism evidence="2 3">
    <name type="scientific">Chromobacterium aquaticum</name>
    <dbReference type="NCBI Taxonomy" id="467180"/>
    <lineage>
        <taxon>Bacteria</taxon>
        <taxon>Pseudomonadati</taxon>
        <taxon>Pseudomonadota</taxon>
        <taxon>Betaproteobacteria</taxon>
        <taxon>Neisseriales</taxon>
        <taxon>Chromobacteriaceae</taxon>
        <taxon>Chromobacterium</taxon>
    </lineage>
</organism>
<gene>
    <name evidence="2" type="ORF">ACFO0R_16150</name>
</gene>
<dbReference type="InterPro" id="IPR043990">
    <property type="entry name" value="AC_1"/>
</dbReference>
<dbReference type="Pfam" id="PF18883">
    <property type="entry name" value="AC_1"/>
    <property type="match status" value="1"/>
</dbReference>
<dbReference type="Gene3D" id="2.40.128.130">
    <property type="entry name" value="Autotransporter beta-domain"/>
    <property type="match status" value="1"/>
</dbReference>
<protein>
    <submittedName>
        <fullName evidence="2">Autotransporter outer membrane beta-barrel domain-containing protein</fullName>
    </submittedName>
</protein>
<dbReference type="EMBL" id="JBHSEK010000011">
    <property type="protein sequence ID" value="MFC4491144.1"/>
    <property type="molecule type" value="Genomic_DNA"/>
</dbReference>
<dbReference type="PROSITE" id="PS51208">
    <property type="entry name" value="AUTOTRANSPORTER"/>
    <property type="match status" value="1"/>
</dbReference>
<dbReference type="Proteomes" id="UP001595999">
    <property type="component" value="Unassembled WGS sequence"/>
</dbReference>
<dbReference type="InterPro" id="IPR051551">
    <property type="entry name" value="Autotransporter_adhesion"/>
</dbReference>
<name>A0ABV8ZTX0_9NEIS</name>
<dbReference type="InterPro" id="IPR006315">
    <property type="entry name" value="OM_autotransptr_brl_dom"/>
</dbReference>
<comment type="caution">
    <text evidence="2">The sequence shown here is derived from an EMBL/GenBank/DDBJ whole genome shotgun (WGS) entry which is preliminary data.</text>
</comment>
<dbReference type="SUPFAM" id="SSF51126">
    <property type="entry name" value="Pectin lyase-like"/>
    <property type="match status" value="1"/>
</dbReference>
<dbReference type="SMART" id="SM00869">
    <property type="entry name" value="Autotransporter"/>
    <property type="match status" value="1"/>
</dbReference>
<feature type="domain" description="Autotransporter" evidence="1">
    <location>
        <begin position="825"/>
        <end position="1101"/>
    </location>
</feature>
<sequence length="1101" mass="110831">MFYAPQWAQAACTGTTTVSCTGALSGSLSYGSSIGEIDFLNANLAGSVNLNNPSGASTLTVTGSTLSASMQSALQVNNANGAVSLTLDAASQVVATPNGGQNNGAVQITTSVSNSGNIQLNNAASINAPGGLLVWNNGSGSAAISNSGTVTASGQSGLGATTEGGGNINVTNAANGQVQVQSNNGIDTHSNGVSGDTLIVNNGKVSSGNSSGINSTSNGGNITIQNNGLIDSGNSAISVNSFSTGNVNIVSKGALNASGTGTYAININSNGGQVSIDSSTAPVRGAITVSATNGGVQGTVGNVTSNGTNAVALFFTGNNVSASGVTLNTVAGTDISTTFSGVAILSQGSTGGINLTTNGTIGGAQAVGRSGIVANITGAGNTANVQLQINNTVNATRTAVQGSTVGSGNVSIVGNGALSSQNGYGINAIAAGGNINVSANSAVTGVTALRGSSPNGSVALIANANLTGTGAVPLSGDLSGVALQVANASQASVDNYATATTQSTTSAVVDINAGSAVVNNHAGATLTGASDFAVNGRTGNVTINNDGTLYGYVTLQGSGNAFNNNSSQSFDLRNYVAGVQSVAVAQINGVFNNNANGVLRLLAVSNPQSVNNSGAWQTAGSLLPGNGVVQGQLTGVSNFTNSGVITLQGVDNGAGQAVAGDLLVITGSHAAGTSGGGVYTSNGGQLRVDTVLNQGGAASLSDVLVLDRTALGSGGATRVFVSRAGGLGSLTGTGATDGIEIIKVLDAGNSAQNAFVLGAPLSAGAFQYQLVQADGQNWYLQSSDLAAIAKIQTMLPLALSEFGLDTLGTLWQRVGDRRYQPQRQDEADSPAIWTRAGGRWGRTEGNIAGNGFSFASAYRLSGDFVEVGADRRLWRGDKGSLIGSAFASHGEGRMSLQDGASGQADLHSNSLGLALTWYGNNGYYLDVLGKWTHYDTELAADSVNGSPDGNGGLLSLETGYQYALNRNWSMVPQWQMVWQNNRLNSYTDSNGDSQPANSDHSLMGRLGVAWRYARPEDEGRGLNAYLKADLLHSFQDNSLVLFSNTPLQFHTQKTSAELGAGGNWSNNKRTVDAYAELNYRHALGSNGSYALGGTVGVRYRW</sequence>
<dbReference type="Pfam" id="PF03797">
    <property type="entry name" value="Autotransporter"/>
    <property type="match status" value="1"/>
</dbReference>
<dbReference type="RefSeq" id="WP_231461385.1">
    <property type="nucleotide sequence ID" value="NZ_JAJOHW010000030.1"/>
</dbReference>
<keyword evidence="3" id="KW-1185">Reference proteome</keyword>
<evidence type="ECO:0000259" key="1">
    <source>
        <dbReference type="PROSITE" id="PS51208"/>
    </source>
</evidence>
<evidence type="ECO:0000313" key="3">
    <source>
        <dbReference type="Proteomes" id="UP001595999"/>
    </source>
</evidence>
<dbReference type="InterPro" id="IPR005546">
    <property type="entry name" value="Autotransporte_beta"/>
</dbReference>
<dbReference type="SUPFAM" id="SSF103515">
    <property type="entry name" value="Autotransporter"/>
    <property type="match status" value="1"/>
</dbReference>